<dbReference type="EMBL" id="KZ994277">
    <property type="protein sequence ID" value="RKO93346.1"/>
    <property type="molecule type" value="Genomic_DNA"/>
</dbReference>
<dbReference type="Proteomes" id="UP000269721">
    <property type="component" value="Unassembled WGS sequence"/>
</dbReference>
<organism evidence="1 2">
    <name type="scientific">Blyttiomyces helicus</name>
    <dbReference type="NCBI Taxonomy" id="388810"/>
    <lineage>
        <taxon>Eukaryota</taxon>
        <taxon>Fungi</taxon>
        <taxon>Fungi incertae sedis</taxon>
        <taxon>Chytridiomycota</taxon>
        <taxon>Chytridiomycota incertae sedis</taxon>
        <taxon>Chytridiomycetes</taxon>
        <taxon>Chytridiomycetes incertae sedis</taxon>
        <taxon>Blyttiomyces</taxon>
    </lineage>
</organism>
<protein>
    <submittedName>
        <fullName evidence="1">Uncharacterized protein</fullName>
    </submittedName>
</protein>
<name>A0A4P9WR34_9FUNG</name>
<reference evidence="2" key="1">
    <citation type="journal article" date="2018" name="Nat. Microbiol.">
        <title>Leveraging single-cell genomics to expand the fungal tree of life.</title>
        <authorList>
            <person name="Ahrendt S.R."/>
            <person name="Quandt C.A."/>
            <person name="Ciobanu D."/>
            <person name="Clum A."/>
            <person name="Salamov A."/>
            <person name="Andreopoulos B."/>
            <person name="Cheng J.F."/>
            <person name="Woyke T."/>
            <person name="Pelin A."/>
            <person name="Henrissat B."/>
            <person name="Reynolds N.K."/>
            <person name="Benny G.L."/>
            <person name="Smith M.E."/>
            <person name="James T.Y."/>
            <person name="Grigoriev I.V."/>
        </authorList>
    </citation>
    <scope>NUCLEOTIDE SEQUENCE [LARGE SCALE GENOMIC DNA]</scope>
</reference>
<keyword evidence="2" id="KW-1185">Reference proteome</keyword>
<sequence>MWSDVSGTLPAFSKLPESVQTHLSAGCQDDVPFLEYCGGSYDGSPLVKDPQLVREGSKRVVVENCDMSDTSSIYKKFLQLEKILTINVLRDLYRAQDSDEVASGPILLERMAYAGWAFPEDIREHFVKLINECNEQVPMVYTMYTHNRLELKELGKRMVLLEQKVESLG</sequence>
<evidence type="ECO:0000313" key="1">
    <source>
        <dbReference type="EMBL" id="RKO93346.1"/>
    </source>
</evidence>
<evidence type="ECO:0000313" key="2">
    <source>
        <dbReference type="Proteomes" id="UP000269721"/>
    </source>
</evidence>
<gene>
    <name evidence="1" type="ORF">BDK51DRAFT_29003</name>
</gene>
<dbReference type="AlphaFoldDB" id="A0A4P9WR34"/>
<proteinExistence type="predicted"/>
<accession>A0A4P9WR34</accession>